<dbReference type="EMBL" id="CM042036">
    <property type="protein sequence ID" value="KAI3744679.1"/>
    <property type="molecule type" value="Genomic_DNA"/>
</dbReference>
<gene>
    <name evidence="1" type="ORF">L1987_57768</name>
</gene>
<accession>A0ACB9DDH7</accession>
<organism evidence="1 2">
    <name type="scientific">Smallanthus sonchifolius</name>
    <dbReference type="NCBI Taxonomy" id="185202"/>
    <lineage>
        <taxon>Eukaryota</taxon>
        <taxon>Viridiplantae</taxon>
        <taxon>Streptophyta</taxon>
        <taxon>Embryophyta</taxon>
        <taxon>Tracheophyta</taxon>
        <taxon>Spermatophyta</taxon>
        <taxon>Magnoliopsida</taxon>
        <taxon>eudicotyledons</taxon>
        <taxon>Gunneridae</taxon>
        <taxon>Pentapetalae</taxon>
        <taxon>asterids</taxon>
        <taxon>campanulids</taxon>
        <taxon>Asterales</taxon>
        <taxon>Asteraceae</taxon>
        <taxon>Asteroideae</taxon>
        <taxon>Heliantheae alliance</taxon>
        <taxon>Millerieae</taxon>
        <taxon>Smallanthus</taxon>
    </lineage>
</organism>
<reference evidence="1 2" key="2">
    <citation type="journal article" date="2022" name="Mol. Ecol. Resour.">
        <title>The genomes of chicory, endive, great burdock and yacon provide insights into Asteraceae paleo-polyploidization history and plant inulin production.</title>
        <authorList>
            <person name="Fan W."/>
            <person name="Wang S."/>
            <person name="Wang H."/>
            <person name="Wang A."/>
            <person name="Jiang F."/>
            <person name="Liu H."/>
            <person name="Zhao H."/>
            <person name="Xu D."/>
            <person name="Zhang Y."/>
        </authorList>
    </citation>
    <scope>NUCLEOTIDE SEQUENCE [LARGE SCALE GENOMIC DNA]</scope>
    <source>
        <strain evidence="2">cv. Yunnan</strain>
        <tissue evidence="1">Leaves</tissue>
    </source>
</reference>
<sequence>MLAYENFIGGKLTDPETIEEDFNQVDPDDIEDMDIQWNMTMLLRMAKRFLNRTGRKFIGGHSNAKVGFDQSKAKCYKCLNYGHFARECQKDRAPASDFTRPSQGNSNGHNNSSHHNQHQGVSSNALVAQQDENFDWGVHLEDAIISQTHVGLMAEIMELMEAERKEAMEKEAEEMEASVADLEESITAVALMAIGEGTSSSSEVDSNPFSVISCSKCQRENSRLQDKIEPLTVATLNYKVNEKRFKDSIETLKKEKCEYSLQISKQQVHLDVAYMGLEKRNNEINKLQNEIVKLKCTNEKLKNSRFVVEHYESVVRKMNGLGLGTNVIPPPISGKFGNGLLDIDLTCLDESSDKDDSSKKDESSSKANYTSSEEFVTASEDGSVNSCPEGVVSEELLTEQKVKKNIITNGDNCILTEHDVIESNDKLKVMLYGGYKNLNQVKKEAFSAHFGLGYKENLEKYYTPKNQTVKVQTAVQKPTPPAHNGEFSKARSNEPYKRTHVDKRNCFYCGLIGHIFVNCPSKNQGKRPVVSQPAVIPRSPPVKPSPKHPKQNVVKPPVQPLAKPKIKSEAKPSIARKVKQPAIPRVSTSGSTHTGEKSVARLSKPQRRRRNKRLRKMEQLTKAQSGEASTSSPAVVEPKSPVLVKNQKRSWNKKVKGSQSPVPNSSKDSPILSSHHDCELKEVVYFEKDGRPKTTMAWVSKTN</sequence>
<reference evidence="2" key="1">
    <citation type="journal article" date="2022" name="Mol. Ecol. Resour.">
        <title>The genomes of chicory, endive, great burdock and yacon provide insights into Asteraceae palaeo-polyploidization history and plant inulin production.</title>
        <authorList>
            <person name="Fan W."/>
            <person name="Wang S."/>
            <person name="Wang H."/>
            <person name="Wang A."/>
            <person name="Jiang F."/>
            <person name="Liu H."/>
            <person name="Zhao H."/>
            <person name="Xu D."/>
            <person name="Zhang Y."/>
        </authorList>
    </citation>
    <scope>NUCLEOTIDE SEQUENCE [LARGE SCALE GENOMIC DNA]</scope>
    <source>
        <strain evidence="2">cv. Yunnan</strain>
    </source>
</reference>
<evidence type="ECO:0000313" key="1">
    <source>
        <dbReference type="EMBL" id="KAI3744679.1"/>
    </source>
</evidence>
<dbReference type="Proteomes" id="UP001056120">
    <property type="component" value="Linkage Group LG19"/>
</dbReference>
<proteinExistence type="predicted"/>
<comment type="caution">
    <text evidence="1">The sequence shown here is derived from an EMBL/GenBank/DDBJ whole genome shotgun (WGS) entry which is preliminary data.</text>
</comment>
<evidence type="ECO:0000313" key="2">
    <source>
        <dbReference type="Proteomes" id="UP001056120"/>
    </source>
</evidence>
<name>A0ACB9DDH7_9ASTR</name>
<keyword evidence="2" id="KW-1185">Reference proteome</keyword>
<protein>
    <submittedName>
        <fullName evidence="1">Uncharacterized protein</fullName>
    </submittedName>
</protein>